<proteinExistence type="predicted"/>
<accession>A0A4R4Q9R8</accession>
<sequence length="177" mass="18728">MFETDLRLTNGRALHVYDSAPCDDGRLAVVTLGVPIDGLYEAGEWLGIRWISCDLLSTTTAADLAAVVDAAGVDGFALMGHAEGGALALRTAALVGDRVEAVVTFASTLPAEFILTAIDAPVLLTHGLADRVSPPTNSHWLATRLSLPTLDLHPALDHTSILTRAEPALEWIRDHTG</sequence>
<dbReference type="EMBL" id="SMKA01000027">
    <property type="protein sequence ID" value="TDC31990.1"/>
    <property type="molecule type" value="Genomic_DNA"/>
</dbReference>
<comment type="caution">
    <text evidence="2">The sequence shown here is derived from an EMBL/GenBank/DDBJ whole genome shotgun (WGS) entry which is preliminary data.</text>
</comment>
<dbReference type="SUPFAM" id="SSF53474">
    <property type="entry name" value="alpha/beta-Hydrolases"/>
    <property type="match status" value="1"/>
</dbReference>
<feature type="domain" description="AB hydrolase-1" evidence="1">
    <location>
        <begin position="59"/>
        <end position="142"/>
    </location>
</feature>
<evidence type="ECO:0000313" key="3">
    <source>
        <dbReference type="Proteomes" id="UP000295075"/>
    </source>
</evidence>
<keyword evidence="3" id="KW-1185">Reference proteome</keyword>
<dbReference type="AlphaFoldDB" id="A0A4R4Q9R8"/>
<dbReference type="InterPro" id="IPR029058">
    <property type="entry name" value="AB_hydrolase_fold"/>
</dbReference>
<dbReference type="Pfam" id="PF00561">
    <property type="entry name" value="Abhydrolase_1"/>
    <property type="match status" value="1"/>
</dbReference>
<evidence type="ECO:0000313" key="2">
    <source>
        <dbReference type="EMBL" id="TDC31990.1"/>
    </source>
</evidence>
<dbReference type="GO" id="GO:0003824">
    <property type="term" value="F:catalytic activity"/>
    <property type="evidence" value="ECO:0007669"/>
    <property type="project" value="UniProtKB-ARBA"/>
</dbReference>
<gene>
    <name evidence="2" type="ORF">E1261_09470</name>
</gene>
<reference evidence="2 3" key="1">
    <citation type="submission" date="2019-03" db="EMBL/GenBank/DDBJ databases">
        <title>Draft genome sequences of novel Actinobacteria.</title>
        <authorList>
            <person name="Sahin N."/>
            <person name="Ay H."/>
            <person name="Saygin H."/>
        </authorList>
    </citation>
    <scope>NUCLEOTIDE SEQUENCE [LARGE SCALE GENOMIC DNA]</scope>
    <source>
        <strain evidence="2 3">JCM 30547</strain>
    </source>
</reference>
<dbReference type="RefSeq" id="WP_132404895.1">
    <property type="nucleotide sequence ID" value="NZ_SMKA01000027.1"/>
</dbReference>
<dbReference type="Gene3D" id="3.40.50.1820">
    <property type="entry name" value="alpha/beta hydrolase"/>
    <property type="match status" value="1"/>
</dbReference>
<dbReference type="InterPro" id="IPR000073">
    <property type="entry name" value="AB_hydrolase_1"/>
</dbReference>
<dbReference type="OrthoDB" id="255603at2"/>
<organism evidence="2 3">
    <name type="scientific">Kribbella albertanoniae</name>
    <dbReference type="NCBI Taxonomy" id="1266829"/>
    <lineage>
        <taxon>Bacteria</taxon>
        <taxon>Bacillati</taxon>
        <taxon>Actinomycetota</taxon>
        <taxon>Actinomycetes</taxon>
        <taxon>Propionibacteriales</taxon>
        <taxon>Kribbellaceae</taxon>
        <taxon>Kribbella</taxon>
    </lineage>
</organism>
<name>A0A4R4Q9R8_9ACTN</name>
<evidence type="ECO:0000259" key="1">
    <source>
        <dbReference type="Pfam" id="PF00561"/>
    </source>
</evidence>
<protein>
    <recommendedName>
        <fullName evidence="1">AB hydrolase-1 domain-containing protein</fullName>
    </recommendedName>
</protein>
<dbReference type="Proteomes" id="UP000295075">
    <property type="component" value="Unassembled WGS sequence"/>
</dbReference>